<organism evidence="2 3">
    <name type="scientific">Mycolicibacterium alvei</name>
    <dbReference type="NCBI Taxonomy" id="67081"/>
    <lineage>
        <taxon>Bacteria</taxon>
        <taxon>Bacillati</taxon>
        <taxon>Actinomycetota</taxon>
        <taxon>Actinomycetes</taxon>
        <taxon>Mycobacteriales</taxon>
        <taxon>Mycobacteriaceae</taxon>
        <taxon>Mycolicibacterium</taxon>
    </lineage>
</organism>
<gene>
    <name evidence="2" type="ORF">MALV_50830</name>
</gene>
<name>A0A6N4V013_9MYCO</name>
<evidence type="ECO:0000256" key="1">
    <source>
        <dbReference type="SAM" id="MobiDB-lite"/>
    </source>
</evidence>
<dbReference type="Proteomes" id="UP000466906">
    <property type="component" value="Chromosome"/>
</dbReference>
<protein>
    <submittedName>
        <fullName evidence="2">Uncharacterized protein</fullName>
    </submittedName>
</protein>
<sequence>MNTTPASRNPITEGIDENPMTMMDSGIQNQTRATAAPVIIDAVGTTPMAGDFATDPGSGSAGAGRAVSLIATMPSTYEVVRPGDTAFSSEYRWGISPGSETYFGAVSSSAMLSGSRNSRM</sequence>
<dbReference type="AlphaFoldDB" id="A0A6N4V013"/>
<dbReference type="KEGG" id="malv:MALV_50830"/>
<keyword evidence="3" id="KW-1185">Reference proteome</keyword>
<evidence type="ECO:0000313" key="3">
    <source>
        <dbReference type="Proteomes" id="UP000466906"/>
    </source>
</evidence>
<dbReference type="EMBL" id="AP022565">
    <property type="protein sequence ID" value="BBX29958.1"/>
    <property type="molecule type" value="Genomic_DNA"/>
</dbReference>
<feature type="region of interest" description="Disordered" evidence="1">
    <location>
        <begin position="1"/>
        <end position="23"/>
    </location>
</feature>
<evidence type="ECO:0000313" key="2">
    <source>
        <dbReference type="EMBL" id="BBX29958.1"/>
    </source>
</evidence>
<reference evidence="2 3" key="1">
    <citation type="journal article" date="2019" name="Emerg. Microbes Infect.">
        <title>Comprehensive subspecies identification of 175 nontuberculous mycobacteria species based on 7547 genomic profiles.</title>
        <authorList>
            <person name="Matsumoto Y."/>
            <person name="Kinjo T."/>
            <person name="Motooka D."/>
            <person name="Nabeya D."/>
            <person name="Jung N."/>
            <person name="Uechi K."/>
            <person name="Horii T."/>
            <person name="Iida T."/>
            <person name="Fujita J."/>
            <person name="Nakamura S."/>
        </authorList>
    </citation>
    <scope>NUCLEOTIDE SEQUENCE [LARGE SCALE GENOMIC DNA]</scope>
    <source>
        <strain evidence="2 3">JCM 12272</strain>
    </source>
</reference>
<feature type="compositionally biased region" description="Polar residues" evidence="1">
    <location>
        <begin position="1"/>
        <end position="10"/>
    </location>
</feature>
<accession>A0A6N4V013</accession>
<proteinExistence type="predicted"/>